<feature type="domain" description="C3H1-type" evidence="8">
    <location>
        <begin position="230"/>
        <end position="252"/>
    </location>
</feature>
<feature type="region of interest" description="Disordered" evidence="7">
    <location>
        <begin position="811"/>
        <end position="937"/>
    </location>
</feature>
<dbReference type="Ensembl" id="ENSMALT00000008359.1">
    <property type="protein sequence ID" value="ENSMALP00000008185.1"/>
    <property type="gene ID" value="ENSMALG00000005832.1"/>
</dbReference>
<organism evidence="9 10">
    <name type="scientific">Monopterus albus</name>
    <name type="common">Swamp eel</name>
    <dbReference type="NCBI Taxonomy" id="43700"/>
    <lineage>
        <taxon>Eukaryota</taxon>
        <taxon>Metazoa</taxon>
        <taxon>Chordata</taxon>
        <taxon>Craniata</taxon>
        <taxon>Vertebrata</taxon>
        <taxon>Euteleostomi</taxon>
        <taxon>Actinopterygii</taxon>
        <taxon>Neopterygii</taxon>
        <taxon>Teleostei</taxon>
        <taxon>Neoteleostei</taxon>
        <taxon>Acanthomorphata</taxon>
        <taxon>Anabantaria</taxon>
        <taxon>Synbranchiformes</taxon>
        <taxon>Synbranchidae</taxon>
        <taxon>Monopterus</taxon>
    </lineage>
</organism>
<protein>
    <recommendedName>
        <fullName evidence="8">C3H1-type domain-containing protein</fullName>
    </recommendedName>
</protein>
<keyword evidence="5 6" id="KW-0862">Zinc</keyword>
<feature type="compositionally biased region" description="Polar residues" evidence="7">
    <location>
        <begin position="959"/>
        <end position="969"/>
    </location>
</feature>
<dbReference type="RefSeq" id="XP_020449815.1">
    <property type="nucleotide sequence ID" value="XM_020594159.1"/>
</dbReference>
<evidence type="ECO:0000256" key="2">
    <source>
        <dbReference type="ARBA" id="ARBA00022723"/>
    </source>
</evidence>
<dbReference type="AlphaFoldDB" id="A0A3Q3IVX6"/>
<keyword evidence="2 6" id="KW-0479">Metal-binding</keyword>
<evidence type="ECO:0000256" key="7">
    <source>
        <dbReference type="SAM" id="MobiDB-lite"/>
    </source>
</evidence>
<reference evidence="9" key="1">
    <citation type="submission" date="2025-08" db="UniProtKB">
        <authorList>
            <consortium name="Ensembl"/>
        </authorList>
    </citation>
    <scope>IDENTIFICATION</scope>
</reference>
<dbReference type="PANTHER" id="PTHR13119:SF23">
    <property type="entry name" value="ZINC FINGER CCCH DOMAIN-CONTAINING PROTEIN 4"/>
    <property type="match status" value="1"/>
</dbReference>
<dbReference type="GO" id="GO:0008270">
    <property type="term" value="F:zinc ion binding"/>
    <property type="evidence" value="ECO:0007669"/>
    <property type="project" value="UniProtKB-KW"/>
</dbReference>
<dbReference type="GO" id="GO:0003723">
    <property type="term" value="F:RNA binding"/>
    <property type="evidence" value="ECO:0007669"/>
    <property type="project" value="InterPro"/>
</dbReference>
<dbReference type="Gene3D" id="1.20.120.1350">
    <property type="entry name" value="Pneumovirus matrix protein 2 (M2), zinc-binding domain"/>
    <property type="match status" value="1"/>
</dbReference>
<dbReference type="Gene3D" id="4.10.1000.10">
    <property type="entry name" value="Zinc finger, CCCH-type"/>
    <property type="match status" value="1"/>
</dbReference>
<feature type="compositionally biased region" description="Basic and acidic residues" evidence="7">
    <location>
        <begin position="859"/>
        <end position="870"/>
    </location>
</feature>
<feature type="compositionally biased region" description="Polar residues" evidence="7">
    <location>
        <begin position="697"/>
        <end position="707"/>
    </location>
</feature>
<keyword evidence="1" id="KW-0597">Phosphoprotein</keyword>
<keyword evidence="3" id="KW-0677">Repeat</keyword>
<feature type="region of interest" description="Disordered" evidence="7">
    <location>
        <begin position="411"/>
        <end position="439"/>
    </location>
</feature>
<dbReference type="GeneID" id="109956807"/>
<feature type="region of interest" description="Disordered" evidence="7">
    <location>
        <begin position="26"/>
        <end position="59"/>
    </location>
</feature>
<feature type="compositionally biased region" description="Low complexity" evidence="7">
    <location>
        <begin position="814"/>
        <end position="834"/>
    </location>
</feature>
<reference evidence="9" key="2">
    <citation type="submission" date="2025-09" db="UniProtKB">
        <authorList>
            <consortium name="Ensembl"/>
        </authorList>
    </citation>
    <scope>IDENTIFICATION</scope>
</reference>
<evidence type="ECO:0000256" key="1">
    <source>
        <dbReference type="ARBA" id="ARBA00022553"/>
    </source>
</evidence>
<evidence type="ECO:0000313" key="10">
    <source>
        <dbReference type="Proteomes" id="UP000261600"/>
    </source>
</evidence>
<evidence type="ECO:0000259" key="8">
    <source>
        <dbReference type="PROSITE" id="PS50103"/>
    </source>
</evidence>
<feature type="compositionally biased region" description="Polar residues" evidence="7">
    <location>
        <begin position="835"/>
        <end position="851"/>
    </location>
</feature>
<feature type="compositionally biased region" description="Polar residues" evidence="7">
    <location>
        <begin position="920"/>
        <end position="930"/>
    </location>
</feature>
<evidence type="ECO:0000256" key="5">
    <source>
        <dbReference type="ARBA" id="ARBA00022833"/>
    </source>
</evidence>
<dbReference type="InterPro" id="IPR045124">
    <property type="entry name" value="Su(sable)-like"/>
</dbReference>
<dbReference type="SUPFAM" id="SSF90229">
    <property type="entry name" value="CCCH zinc finger"/>
    <property type="match status" value="2"/>
</dbReference>
<dbReference type="GO" id="GO:0005634">
    <property type="term" value="C:nucleus"/>
    <property type="evidence" value="ECO:0007669"/>
    <property type="project" value="TreeGrafter"/>
</dbReference>
<feature type="region of interest" description="Disordered" evidence="7">
    <location>
        <begin position="616"/>
        <end position="635"/>
    </location>
</feature>
<dbReference type="OrthoDB" id="411372at2759"/>
<dbReference type="KEGG" id="malb:109956807"/>
<feature type="region of interest" description="Disordered" evidence="7">
    <location>
        <begin position="127"/>
        <end position="175"/>
    </location>
</feature>
<feature type="domain" description="C3H1-type" evidence="8">
    <location>
        <begin position="253"/>
        <end position="281"/>
    </location>
</feature>
<feature type="compositionally biased region" description="Basic and acidic residues" evidence="7">
    <location>
        <begin position="972"/>
        <end position="983"/>
    </location>
</feature>
<feature type="domain" description="C3H1-type" evidence="8">
    <location>
        <begin position="205"/>
        <end position="227"/>
    </location>
</feature>
<evidence type="ECO:0000256" key="3">
    <source>
        <dbReference type="ARBA" id="ARBA00022737"/>
    </source>
</evidence>
<proteinExistence type="predicted"/>
<dbReference type="SMART" id="SM00356">
    <property type="entry name" value="ZnF_C3H1"/>
    <property type="match status" value="3"/>
</dbReference>
<name>A0A3Q3IVX6_MONAL</name>
<dbReference type="PROSITE" id="PS50103">
    <property type="entry name" value="ZF_C3H1"/>
    <property type="match status" value="3"/>
</dbReference>
<dbReference type="Proteomes" id="UP000261600">
    <property type="component" value="Unplaced"/>
</dbReference>
<sequence length="983" mass="107972">MAFIGLFTSLSAVEEDVKISAQPVFTHRNQSGTARRGNAKKRKPQAEQASPCKKKRRYQGQSMGTYNATSFLCDDFRSVDYHKQNTDREHVSAGYTTEVIPNHSNNTGQGDMYHKVLNYESKGNCNVNKKQQQKKKREGQKNEHHLKNRWKHTNGDGCHQTRPTVRKGGDGKYKDRKKDIKVNRTRFMAQEFKDQNALLVDGRLLCRHFLWGRCIKGDDCQMEHVQGYNDLFKEVCKFYIQGLCTKGERCPYMHKSFPCKFFHRKGKCYQGADCRFSHEPLNELTSRLLDETLKREKDLYELAKKAEQESTGQPVTADEPKIIEASRTPDILTQPVRPNFYNSGETNTEHEALCQTKDPSDIMDEAVLPSASDAAQALSPPSTKRNHEEPVCYSVEAVLGRQLFKPFPHSYTTPASQESTSVSVAKTSSDCSSGSANQSEAPYSVDAVLRCCKSVEKSTFGQTPTPPAAQTVLYTPTAGCEVTEPLLSSETQNETVLYPVSTRNEAKKPNEKIFKSLSSLQVHTSLISETCPGHTLASGNHQKQAGEIPVSLKPAQKASCEISFELLHSPVTVAEKPASCKSMLPFMSSLHLPADLTWSVNRKSERLLLYGSSKHQSLTGTLGRPTQLKPHASALTSDSQVLVKPLCPSGLSEFKDRAAVFVEPVTSTAKTTESGDSVSHHFSENPSTEIHQHSKKSQSALGSSAQRHYSTEATAECSSKATHCGDLSVRRNKTQKRPFYSLFASPFTDGLKSTPDSVTTPGCPQDLIQSSCPGLQSTHCTDKDIHTETDKAPARSFLSLFAAPLRAASPTCGQSHSDFSRTSSSSQMSDQSLDNTAHVSDSKQRASNSETPLPLGVHIDVKPMSHRSEAPKISPSPKNESKDVLSKPVNKPTKQLVNPVCSLVSDSSSSASNSPDSSATPAQQQLSNISSHKESAVPASANSVLKSLFLCLSPYQQDGEQQGSVQISVPSECEKKDKGSIKR</sequence>
<feature type="region of interest" description="Disordered" evidence="7">
    <location>
        <begin position="669"/>
        <end position="707"/>
    </location>
</feature>
<dbReference type="Pfam" id="PF18345">
    <property type="entry name" value="zf_CCCH_4"/>
    <property type="match status" value="1"/>
</dbReference>
<evidence type="ECO:0000256" key="6">
    <source>
        <dbReference type="PROSITE-ProRule" id="PRU00723"/>
    </source>
</evidence>
<dbReference type="InterPro" id="IPR036855">
    <property type="entry name" value="Znf_CCCH_sf"/>
</dbReference>
<evidence type="ECO:0000256" key="4">
    <source>
        <dbReference type="ARBA" id="ARBA00022771"/>
    </source>
</evidence>
<feature type="zinc finger region" description="C3H1-type" evidence="6">
    <location>
        <begin position="253"/>
        <end position="281"/>
    </location>
</feature>
<keyword evidence="10" id="KW-1185">Reference proteome</keyword>
<accession>A0A3Q3IVX6</accession>
<feature type="compositionally biased region" description="Low complexity" evidence="7">
    <location>
        <begin position="898"/>
        <end position="919"/>
    </location>
</feature>
<dbReference type="STRING" id="43700.ENSMALP00000008185"/>
<feature type="region of interest" description="Disordered" evidence="7">
    <location>
        <begin position="959"/>
        <end position="983"/>
    </location>
</feature>
<dbReference type="InterPro" id="IPR054361">
    <property type="entry name" value="Znf-CCCH_ZC3H4/6/8"/>
</dbReference>
<dbReference type="GO" id="GO:0045892">
    <property type="term" value="P:negative regulation of DNA-templated transcription"/>
    <property type="evidence" value="ECO:0007669"/>
    <property type="project" value="InterPro"/>
</dbReference>
<dbReference type="Pfam" id="PF14608">
    <property type="entry name" value="zf-CCCH_2"/>
    <property type="match status" value="1"/>
</dbReference>
<dbReference type="InterPro" id="IPR000571">
    <property type="entry name" value="Znf_CCCH"/>
</dbReference>
<dbReference type="PANTHER" id="PTHR13119">
    <property type="entry name" value="ZINC FINGER CCCH DOMAIN-CONTAINING PROTEI"/>
    <property type="match status" value="1"/>
</dbReference>
<feature type="zinc finger region" description="C3H1-type" evidence="6">
    <location>
        <begin position="230"/>
        <end position="252"/>
    </location>
</feature>
<keyword evidence="4 6" id="KW-0863">Zinc-finger</keyword>
<feature type="zinc finger region" description="C3H1-type" evidence="6">
    <location>
        <begin position="205"/>
        <end position="227"/>
    </location>
</feature>
<evidence type="ECO:0000313" key="9">
    <source>
        <dbReference type="Ensembl" id="ENSMALP00000008185.1"/>
    </source>
</evidence>
<dbReference type="Pfam" id="PF22623">
    <property type="entry name" value="zf-CCCH_9"/>
    <property type="match status" value="1"/>
</dbReference>